<sequence length="410" mass="45321">MSVSGIRYPLPGPGILIALSSSGWLGLLSLITFGADEGYTFLGIIAITLLFKYALLTGLGRYTLATGKDIFAGIAEIPGPMNWAVWLLNSIYYVEIFMLGYSSLAMARLFTALVHVSIPPIICVFVFFAAIFFLVSVNSYWFFRKILMGAIGIIMVGLCAMLFAMPLSGHDVIFLKLLDLNTFMSVYESSIIMSSVGSGFSLLFYSVWLVNHLKGSTVTGHKRDFLGRIRLDAALGMSSLFMLCILYLSVGYVFLYEHGLGAPESDLTLEIVLMVTNLGVFGNSLFVLVCFVALFCSMFGGVYGRSRVLQVTLPRTIPGFVMTRKVYLSTVLVLITSAFFSQFFWSMDLTRSFVSIRLMLFSLIVGILIWIDRCLSSDDRGSVWWYGIMIAGAGVSFLIGISLLSWLIDY</sequence>
<organism evidence="2 3">
    <name type="scientific">Methanospirillum lacunae</name>
    <dbReference type="NCBI Taxonomy" id="668570"/>
    <lineage>
        <taxon>Archaea</taxon>
        <taxon>Methanobacteriati</taxon>
        <taxon>Methanobacteriota</taxon>
        <taxon>Stenosarchaea group</taxon>
        <taxon>Methanomicrobia</taxon>
        <taxon>Methanomicrobiales</taxon>
        <taxon>Methanospirillaceae</taxon>
        <taxon>Methanospirillum</taxon>
    </lineage>
</organism>
<name>A0A2V2NEC2_9EURY</name>
<keyword evidence="1" id="KW-0472">Membrane</keyword>
<comment type="caution">
    <text evidence="2">The sequence shown here is derived from an EMBL/GenBank/DDBJ whole genome shotgun (WGS) entry which is preliminary data.</text>
</comment>
<feature type="transmembrane region" description="Helical" evidence="1">
    <location>
        <begin position="83"/>
        <end position="104"/>
    </location>
</feature>
<keyword evidence="3" id="KW-1185">Reference proteome</keyword>
<reference evidence="2 3" key="1">
    <citation type="submission" date="2018-05" db="EMBL/GenBank/DDBJ databases">
        <title>Draft genome of Methanospirillum lacunae Ki8-1.</title>
        <authorList>
            <person name="Dueholm M.S."/>
            <person name="Nielsen P.H."/>
            <person name="Bakmann L.F."/>
            <person name="Otzen D.E."/>
        </authorList>
    </citation>
    <scope>NUCLEOTIDE SEQUENCE [LARGE SCALE GENOMIC DNA]</scope>
    <source>
        <strain evidence="2 3">Ki8-1</strain>
    </source>
</reference>
<evidence type="ECO:0000256" key="1">
    <source>
        <dbReference type="SAM" id="Phobius"/>
    </source>
</evidence>
<keyword evidence="1" id="KW-1133">Transmembrane helix</keyword>
<evidence type="ECO:0000313" key="3">
    <source>
        <dbReference type="Proteomes" id="UP000245657"/>
    </source>
</evidence>
<feature type="transmembrane region" description="Helical" evidence="1">
    <location>
        <begin position="146"/>
        <end position="169"/>
    </location>
</feature>
<dbReference type="Proteomes" id="UP000245657">
    <property type="component" value="Unassembled WGS sequence"/>
</dbReference>
<feature type="transmembrane region" description="Helical" evidence="1">
    <location>
        <begin position="284"/>
        <end position="305"/>
    </location>
</feature>
<feature type="transmembrane region" description="Helical" evidence="1">
    <location>
        <begin position="110"/>
        <end position="134"/>
    </location>
</feature>
<proteinExistence type="predicted"/>
<feature type="transmembrane region" description="Helical" evidence="1">
    <location>
        <begin position="353"/>
        <end position="371"/>
    </location>
</feature>
<dbReference type="EMBL" id="QGMY01000002">
    <property type="protein sequence ID" value="PWR73951.1"/>
    <property type="molecule type" value="Genomic_DNA"/>
</dbReference>
<feature type="transmembrane region" description="Helical" evidence="1">
    <location>
        <begin position="326"/>
        <end position="347"/>
    </location>
</feature>
<dbReference type="AlphaFoldDB" id="A0A2V2NEC2"/>
<feature type="transmembrane region" description="Helical" evidence="1">
    <location>
        <begin position="12"/>
        <end position="33"/>
    </location>
</feature>
<dbReference type="RefSeq" id="WP_109967230.1">
    <property type="nucleotide sequence ID" value="NZ_CP176093.1"/>
</dbReference>
<dbReference type="GeneID" id="97549293"/>
<feature type="transmembrane region" description="Helical" evidence="1">
    <location>
        <begin position="39"/>
        <end position="62"/>
    </location>
</feature>
<keyword evidence="1" id="KW-0812">Transmembrane</keyword>
<feature type="transmembrane region" description="Helical" evidence="1">
    <location>
        <begin position="231"/>
        <end position="255"/>
    </location>
</feature>
<feature type="transmembrane region" description="Helical" evidence="1">
    <location>
        <begin position="189"/>
        <end position="210"/>
    </location>
</feature>
<gene>
    <name evidence="2" type="ORF">DK846_01945</name>
</gene>
<accession>A0A2V2NEC2</accession>
<protein>
    <submittedName>
        <fullName evidence="2">Uncharacterized protein</fullName>
    </submittedName>
</protein>
<evidence type="ECO:0000313" key="2">
    <source>
        <dbReference type="EMBL" id="PWR73951.1"/>
    </source>
</evidence>
<feature type="transmembrane region" description="Helical" evidence="1">
    <location>
        <begin position="383"/>
        <end position="408"/>
    </location>
</feature>